<comment type="caution">
    <text evidence="1">The sequence shown here is derived from an EMBL/GenBank/DDBJ whole genome shotgun (WGS) entry which is preliminary data.</text>
</comment>
<evidence type="ECO:0000313" key="1">
    <source>
        <dbReference type="EMBL" id="OYQ36344.1"/>
    </source>
</evidence>
<organism evidence="1 2">
    <name type="scientific">Flavobacterium cyanobacteriorum</name>
    <dbReference type="NCBI Taxonomy" id="2022802"/>
    <lineage>
        <taxon>Bacteria</taxon>
        <taxon>Pseudomonadati</taxon>
        <taxon>Bacteroidota</taxon>
        <taxon>Flavobacteriia</taxon>
        <taxon>Flavobacteriales</taxon>
        <taxon>Flavobacteriaceae</taxon>
        <taxon>Flavobacterium</taxon>
    </lineage>
</organism>
<name>A0A255Z5Z9_9FLAO</name>
<dbReference type="EMBL" id="NOXV01000273">
    <property type="protein sequence ID" value="OYQ36344.1"/>
    <property type="molecule type" value="Genomic_DNA"/>
</dbReference>
<evidence type="ECO:0008006" key="3">
    <source>
        <dbReference type="Google" id="ProtNLM"/>
    </source>
</evidence>
<accession>A0A255Z5Z9</accession>
<dbReference type="AlphaFoldDB" id="A0A255Z5Z9"/>
<protein>
    <recommendedName>
        <fullName evidence="3">Lipocalin-like domain-containing protein</fullName>
    </recommendedName>
</protein>
<evidence type="ECO:0000313" key="2">
    <source>
        <dbReference type="Proteomes" id="UP000216605"/>
    </source>
</evidence>
<dbReference type="Proteomes" id="UP000216605">
    <property type="component" value="Unassembled WGS sequence"/>
</dbReference>
<gene>
    <name evidence="1" type="ORF">CHU92_10010</name>
</gene>
<keyword evidence="2" id="KW-1185">Reference proteome</keyword>
<reference evidence="1 2" key="1">
    <citation type="submission" date="2017-07" db="EMBL/GenBank/DDBJ databases">
        <title>Flavobacterium cyanobacteriorum sp. nov., isolated from cyanobacterial aggregates in a eutrophic lake.</title>
        <authorList>
            <person name="Cai H."/>
        </authorList>
    </citation>
    <scope>NUCLEOTIDE SEQUENCE [LARGE SCALE GENOMIC DNA]</scope>
    <source>
        <strain evidence="1 2">TH021</strain>
    </source>
</reference>
<proteinExistence type="predicted"/>
<sequence>MALCLTTISYAQKINQKELQGKWNVAGFNSSGISVDVKNGEVTLSPEMQAQLSPEAVTGLKAGMAEAVTQLKASFITFSGQNLTVAIGSSNQTGTYTIGDKDGKQVINFKKADGTTSEFPVAIKDKNLYITFVDQGQQADFIFNKS</sequence>